<dbReference type="STRING" id="431595.K3W5Q8"/>
<dbReference type="Proteomes" id="UP000019132">
    <property type="component" value="Unassembled WGS sequence"/>
</dbReference>
<dbReference type="Gene3D" id="1.10.10.10">
    <property type="entry name" value="Winged helix-like DNA-binding domain superfamily/Winged helix DNA-binding domain"/>
    <property type="match status" value="1"/>
</dbReference>
<dbReference type="InterPro" id="IPR036390">
    <property type="entry name" value="WH_DNA-bd_sf"/>
</dbReference>
<dbReference type="AlphaFoldDB" id="K3W5Q8"/>
<dbReference type="VEuPathDB" id="FungiDB:PYU1_G000299"/>
<name>K3W5Q8_GLOUD</name>
<dbReference type="EnsemblProtists" id="PYU1_T000299">
    <property type="protein sequence ID" value="PYU1_T000299"/>
    <property type="gene ID" value="PYU1_G000299"/>
</dbReference>
<protein>
    <recommendedName>
        <fullName evidence="3">DEP domain-containing protein</fullName>
    </recommendedName>
</protein>
<dbReference type="CDD" id="cd04371">
    <property type="entry name" value="DEP"/>
    <property type="match status" value="1"/>
</dbReference>
<proteinExistence type="predicted"/>
<reference evidence="2" key="2">
    <citation type="submission" date="2010-04" db="EMBL/GenBank/DDBJ databases">
        <authorList>
            <person name="Buell R."/>
            <person name="Hamilton J."/>
            <person name="Hostetler J."/>
        </authorList>
    </citation>
    <scope>NUCLEOTIDE SEQUENCE [LARGE SCALE GENOMIC DNA]</scope>
    <source>
        <strain evidence="2">DAOM:BR144</strain>
    </source>
</reference>
<organism evidence="1 2">
    <name type="scientific">Globisporangium ultimum (strain ATCC 200006 / CBS 805.95 / DAOM BR144)</name>
    <name type="common">Pythium ultimum</name>
    <dbReference type="NCBI Taxonomy" id="431595"/>
    <lineage>
        <taxon>Eukaryota</taxon>
        <taxon>Sar</taxon>
        <taxon>Stramenopiles</taxon>
        <taxon>Oomycota</taxon>
        <taxon>Peronosporomycetes</taxon>
        <taxon>Pythiales</taxon>
        <taxon>Pythiaceae</taxon>
        <taxon>Globisporangium</taxon>
    </lineage>
</organism>
<reference evidence="2" key="1">
    <citation type="journal article" date="2010" name="Genome Biol.">
        <title>Genome sequence of the necrotrophic plant pathogen Pythium ultimum reveals original pathogenicity mechanisms and effector repertoire.</title>
        <authorList>
            <person name="Levesque C.A."/>
            <person name="Brouwer H."/>
            <person name="Cano L."/>
            <person name="Hamilton J.P."/>
            <person name="Holt C."/>
            <person name="Huitema E."/>
            <person name="Raffaele S."/>
            <person name="Robideau G.P."/>
            <person name="Thines M."/>
            <person name="Win J."/>
            <person name="Zerillo M.M."/>
            <person name="Beakes G.W."/>
            <person name="Boore J.L."/>
            <person name="Busam D."/>
            <person name="Dumas B."/>
            <person name="Ferriera S."/>
            <person name="Fuerstenberg S.I."/>
            <person name="Gachon C.M."/>
            <person name="Gaulin E."/>
            <person name="Govers F."/>
            <person name="Grenville-Briggs L."/>
            <person name="Horner N."/>
            <person name="Hostetler J."/>
            <person name="Jiang R.H."/>
            <person name="Johnson J."/>
            <person name="Krajaejun T."/>
            <person name="Lin H."/>
            <person name="Meijer H.J."/>
            <person name="Moore B."/>
            <person name="Morris P."/>
            <person name="Phuntmart V."/>
            <person name="Puiu D."/>
            <person name="Shetty J."/>
            <person name="Stajich J.E."/>
            <person name="Tripathy S."/>
            <person name="Wawra S."/>
            <person name="van West P."/>
            <person name="Whitty B.R."/>
            <person name="Coutinho P.M."/>
            <person name="Henrissat B."/>
            <person name="Martin F."/>
            <person name="Thomas P.D."/>
            <person name="Tyler B.M."/>
            <person name="De Vries R.P."/>
            <person name="Kamoun S."/>
            <person name="Yandell M."/>
            <person name="Tisserat N."/>
            <person name="Buell C.R."/>
        </authorList>
    </citation>
    <scope>NUCLEOTIDE SEQUENCE</scope>
    <source>
        <strain evidence="2">DAOM:BR144</strain>
    </source>
</reference>
<dbReference type="InterPro" id="IPR036388">
    <property type="entry name" value="WH-like_DNA-bd_sf"/>
</dbReference>
<evidence type="ECO:0008006" key="3">
    <source>
        <dbReference type="Google" id="ProtNLM"/>
    </source>
</evidence>
<dbReference type="InParanoid" id="K3W5Q8"/>
<keyword evidence="2" id="KW-1185">Reference proteome</keyword>
<dbReference type="HOGENOM" id="CLU_2269210_0_0_1"/>
<dbReference type="EMBL" id="GL376636">
    <property type="status" value="NOT_ANNOTATED_CDS"/>
    <property type="molecule type" value="Genomic_DNA"/>
</dbReference>
<dbReference type="SUPFAM" id="SSF46785">
    <property type="entry name" value="Winged helix' DNA-binding domain"/>
    <property type="match status" value="1"/>
</dbReference>
<reference evidence="1" key="3">
    <citation type="submission" date="2015-02" db="UniProtKB">
        <authorList>
            <consortium name="EnsemblProtists"/>
        </authorList>
    </citation>
    <scope>IDENTIFICATION</scope>
    <source>
        <strain evidence="1">DAOM BR144</strain>
    </source>
</reference>
<accession>K3W5Q8</accession>
<evidence type="ECO:0000313" key="1">
    <source>
        <dbReference type="EnsemblProtists" id="PYU1_T000299"/>
    </source>
</evidence>
<evidence type="ECO:0000313" key="2">
    <source>
        <dbReference type="Proteomes" id="UP000019132"/>
    </source>
</evidence>
<sequence>MATMLREQIVQSRSEAIRLGNLLMDAGVLHHVKHGRPFEDGKAASQMYYFDHNCIQMHEPPTISILEEPLTPEQQETLASSTGIKRITHGLLHQDASVLRRGR</sequence>